<protein>
    <recommendedName>
        <fullName evidence="3">RAMP superfamily protein</fullName>
    </recommendedName>
</protein>
<dbReference type="Proteomes" id="UP000002384">
    <property type="component" value="Chromosome"/>
</dbReference>
<gene>
    <name evidence="1" type="ordered locus">PCC7424_0786</name>
</gene>
<dbReference type="EMBL" id="CP001291">
    <property type="protein sequence ID" value="ACK69242.1"/>
    <property type="molecule type" value="Genomic_DNA"/>
</dbReference>
<dbReference type="HOGENOM" id="CLU_038137_0_0_3"/>
<organism evidence="1 2">
    <name type="scientific">Gloeothece citriformis (strain PCC 7424)</name>
    <name type="common">Cyanothece sp. (strain PCC 7424)</name>
    <dbReference type="NCBI Taxonomy" id="65393"/>
    <lineage>
        <taxon>Bacteria</taxon>
        <taxon>Bacillati</taxon>
        <taxon>Cyanobacteriota</taxon>
        <taxon>Cyanophyceae</taxon>
        <taxon>Oscillatoriophycideae</taxon>
        <taxon>Chroococcales</taxon>
        <taxon>Aphanothecaceae</taxon>
        <taxon>Gloeothece</taxon>
        <taxon>Gloeothece citriformis</taxon>
    </lineage>
</organism>
<dbReference type="STRING" id="65393.PCC7424_0786"/>
<dbReference type="AlphaFoldDB" id="B7KH33"/>
<dbReference type="KEGG" id="cyc:PCC7424_0786"/>
<reference evidence="2" key="1">
    <citation type="journal article" date="2011" name="MBio">
        <title>Novel metabolic attributes of the genus Cyanothece, comprising a group of unicellular nitrogen-fixing Cyanobacteria.</title>
        <authorList>
            <person name="Bandyopadhyay A."/>
            <person name="Elvitigala T."/>
            <person name="Welsh E."/>
            <person name="Stockel J."/>
            <person name="Liberton M."/>
            <person name="Min H."/>
            <person name="Sherman L.A."/>
            <person name="Pakrasi H.B."/>
        </authorList>
    </citation>
    <scope>NUCLEOTIDE SEQUENCE [LARGE SCALE GENOMIC DNA]</scope>
    <source>
        <strain evidence="2">PCC 7424</strain>
    </source>
</reference>
<evidence type="ECO:0000313" key="1">
    <source>
        <dbReference type="EMBL" id="ACK69242.1"/>
    </source>
</evidence>
<proteinExistence type="predicted"/>
<evidence type="ECO:0000313" key="2">
    <source>
        <dbReference type="Proteomes" id="UP000002384"/>
    </source>
</evidence>
<accession>B7KH33</accession>
<sequence length="565" mass="64937">MVQTMTIADAYKKVPMMYRAQVGDRSQLQYIKKDADSDIKFWTSEWIERTYPYPPSFTPDNQTRTITASFNWRFVTNGGQDDGIIRPVIGAKGYPFYPGSSMKGAFSRACTPIQRQRYCGKPTPDGDVEPGILRFHGGYPVDKSWQDNLIDIVHPQQCWQVQDDKKEGGAFAQISLYQPTLCFAISSTITLKDREWEIILDIWQKAISTGLGCRVSAGYGQPKKFIGNILYQTELKGTGIAAKLLDDSAEFRTNIFRAGIRGHALRVFGGLTDEKNAETVVEKLFGGTKNNGGTVGLLSMNFQQKYPGKELGTFGSDAWEVDTYDVEGCLNWGLTQTLPEEQEKALKQLIQALTRFGMVFGGFGKSWRRVDHRQFYPEYYAQKQQKPLIGCHWQWNGNRALIFDVKVYKLEQVSKFINEVQEIAKHWLKLQKITITSGQYATSWRESWHQEKVQVWGRIAENEDDCRAIKWLHQPYRKEDVNFGIKQGSIYKSLLTGQMSQIGRLWHRMYPVIRLLKDPKNPKKPIVRETPHYLELLTIFPDDSEQTEDFLAYLSSNLSKFEQLW</sequence>
<dbReference type="eggNOG" id="COG1604">
    <property type="taxonomic scope" value="Bacteria"/>
</dbReference>
<evidence type="ECO:0008006" key="3">
    <source>
        <dbReference type="Google" id="ProtNLM"/>
    </source>
</evidence>
<keyword evidence="2" id="KW-1185">Reference proteome</keyword>
<name>B7KH33_GLOC7</name>